<feature type="region of interest" description="Disordered" evidence="2">
    <location>
        <begin position="217"/>
        <end position="236"/>
    </location>
</feature>
<dbReference type="Proteomes" id="UP001515480">
    <property type="component" value="Unassembled WGS sequence"/>
</dbReference>
<evidence type="ECO:0000313" key="3">
    <source>
        <dbReference type="EMBL" id="KAL1529833.1"/>
    </source>
</evidence>
<comment type="caution">
    <text evidence="3">The sequence shown here is derived from an EMBL/GenBank/DDBJ whole genome shotgun (WGS) entry which is preliminary data.</text>
</comment>
<feature type="region of interest" description="Disordered" evidence="2">
    <location>
        <begin position="261"/>
        <end position="314"/>
    </location>
</feature>
<dbReference type="EMBL" id="JBGBPQ010000001">
    <property type="protein sequence ID" value="KAL1529833.1"/>
    <property type="molecule type" value="Genomic_DNA"/>
</dbReference>
<reference evidence="3 4" key="1">
    <citation type="journal article" date="2024" name="Science">
        <title>Giant polyketide synthase enzymes in the biosynthesis of giant marine polyether toxins.</title>
        <authorList>
            <person name="Fallon T.R."/>
            <person name="Shende V.V."/>
            <person name="Wierzbicki I.H."/>
            <person name="Pendleton A.L."/>
            <person name="Watervoot N.F."/>
            <person name="Auber R.P."/>
            <person name="Gonzalez D.J."/>
            <person name="Wisecaver J.H."/>
            <person name="Moore B.S."/>
        </authorList>
    </citation>
    <scope>NUCLEOTIDE SEQUENCE [LARGE SCALE GENOMIC DNA]</scope>
    <source>
        <strain evidence="3 4">12B1</strain>
    </source>
</reference>
<evidence type="ECO:0008006" key="5">
    <source>
        <dbReference type="Google" id="ProtNLM"/>
    </source>
</evidence>
<gene>
    <name evidence="3" type="ORF">AB1Y20_000765</name>
</gene>
<dbReference type="AlphaFoldDB" id="A0AB34K5R0"/>
<keyword evidence="1" id="KW-0175">Coiled coil</keyword>
<feature type="compositionally biased region" description="Basic and acidic residues" evidence="2">
    <location>
        <begin position="18"/>
        <end position="39"/>
    </location>
</feature>
<name>A0AB34K5R0_PRYPA</name>
<feature type="coiled-coil region" evidence="1">
    <location>
        <begin position="72"/>
        <end position="99"/>
    </location>
</feature>
<feature type="region of interest" description="Disordered" evidence="2">
    <location>
        <begin position="1"/>
        <end position="57"/>
    </location>
</feature>
<feature type="compositionally biased region" description="Low complexity" evidence="2">
    <location>
        <begin position="1"/>
        <end position="11"/>
    </location>
</feature>
<accession>A0AB34K5R0</accession>
<keyword evidence="4" id="KW-1185">Reference proteome</keyword>
<evidence type="ECO:0000313" key="4">
    <source>
        <dbReference type="Proteomes" id="UP001515480"/>
    </source>
</evidence>
<organism evidence="3 4">
    <name type="scientific">Prymnesium parvum</name>
    <name type="common">Toxic golden alga</name>
    <dbReference type="NCBI Taxonomy" id="97485"/>
    <lineage>
        <taxon>Eukaryota</taxon>
        <taxon>Haptista</taxon>
        <taxon>Haptophyta</taxon>
        <taxon>Prymnesiophyceae</taxon>
        <taxon>Prymnesiales</taxon>
        <taxon>Prymnesiaceae</taxon>
        <taxon>Prymnesium</taxon>
    </lineage>
</organism>
<protein>
    <recommendedName>
        <fullName evidence="5">BZIP domain-containing protein</fullName>
    </recommendedName>
</protein>
<evidence type="ECO:0000256" key="1">
    <source>
        <dbReference type="SAM" id="Coils"/>
    </source>
</evidence>
<sequence>MRLTQTAGTGTPPAPSRMSERAEEPRRRDDSCVNGKEAELEADGAGGPAKSSLPEMRQARLAKKAESARVARLRHKSKVEEAQARLRGLRLKAAELQRRRSHEEAWNFTSLLDDIEAALPPERRSLFSSWVAEPRARAMKPPQDGEQWEPEVALFALSTSPRLSGLGYESPALSFTSSPAFSATDSPMLSAKISAFTLSSSPLAEPKAPTAMLMEPSPLSLGAPHPKAAQFDHSAPPAGTFKSSTIASALMVSSSSLSNSALLNSTGSEPDQRDASPQHNTSPKSVIEGDDGAMSQGTAFRATSPKGDEKSQSVGAKILPSTSKVAGIGAEVGLPPIGTGLWVGSQELECAMGIIDLAVRGRM</sequence>
<proteinExistence type="predicted"/>
<evidence type="ECO:0000256" key="2">
    <source>
        <dbReference type="SAM" id="MobiDB-lite"/>
    </source>
</evidence>